<evidence type="ECO:0000313" key="2">
    <source>
        <dbReference type="EMBL" id="RAK51766.1"/>
    </source>
</evidence>
<name>A0A328AC40_9CAUL</name>
<dbReference type="Proteomes" id="UP000249254">
    <property type="component" value="Unassembled WGS sequence"/>
</dbReference>
<accession>A0A328AC40</accession>
<reference evidence="3" key="1">
    <citation type="submission" date="2018-05" db="EMBL/GenBank/DDBJ databases">
        <authorList>
            <person name="Li X."/>
        </authorList>
    </citation>
    <scope>NUCLEOTIDE SEQUENCE [LARGE SCALE GENOMIC DNA]</scope>
    <source>
        <strain evidence="3">LX32</strain>
    </source>
</reference>
<dbReference type="OrthoDB" id="7188852at2"/>
<feature type="region of interest" description="Disordered" evidence="1">
    <location>
        <begin position="1"/>
        <end position="28"/>
    </location>
</feature>
<comment type="caution">
    <text evidence="2">The sequence shown here is derived from an EMBL/GenBank/DDBJ whole genome shotgun (WGS) entry which is preliminary data.</text>
</comment>
<sequence length="649" mass="71771">MGGGARLRHHKSLQNQPSEHLMTDKALTGGGSPPRVLFPLTPFADESAVGLICRTAEWNHLSPADLLRTVGLDTKAGPVALAAKSEELAACLGVPLRDLQSRLPTPLAGRRGPIRIFDQIMQSKHVNCRELRVSPAALRKSPHHRLIWNITALPCCAETWQSLIDRCPSCCARLLWFGAAGIHTCSRCGFDLRRAEAPPVASALRSELAIVASLLSHDPDVRQAAATEFPPVFRDLSPTSLFELIVLFARSSIEGSRRQTSPARNLPVEDLARGCRIAIEYPSSFANFAAAHTDNQVIAPFFCRIARGESLNFDPDLRAFATALVDEHEPLRHGPARLKALREQSGRVSLSSAAKTLRVDNATVRKLITAGALETSPGRGDQRCHQWLSPESVEALDLRFSSRLSAVEFHREFGLPYEGVEQLVSAGALSVLADDAIGLVHPGLQLQRRSALEFIDALKSSLAARTNDRMVSLQDAFTAVGARPKPWAAVLKAALDRRLPTALAWEPEEVLKIEDLLIADDLARDIACGRHPDLLELPERSPALGPRLNMSRLEVERHLNCYPRDVSWLIEHGHLRAGSDRRSFSPEQVEELGLRLISSREIAWRWRISPELRDGLQSEHGIQRELGPFWPRERVMDHLARIFPQGRPN</sequence>
<evidence type="ECO:0008006" key="4">
    <source>
        <dbReference type="Google" id="ProtNLM"/>
    </source>
</evidence>
<gene>
    <name evidence="2" type="ORF">DJ017_18225</name>
</gene>
<dbReference type="EMBL" id="QFYQ01000002">
    <property type="protein sequence ID" value="RAK51766.1"/>
    <property type="molecule type" value="Genomic_DNA"/>
</dbReference>
<evidence type="ECO:0000256" key="1">
    <source>
        <dbReference type="SAM" id="MobiDB-lite"/>
    </source>
</evidence>
<protein>
    <recommendedName>
        <fullName evidence="4">TniQ family protein</fullName>
    </recommendedName>
</protein>
<organism evidence="2 3">
    <name type="scientific">Phenylobacterium soli</name>
    <dbReference type="NCBI Taxonomy" id="2170551"/>
    <lineage>
        <taxon>Bacteria</taxon>
        <taxon>Pseudomonadati</taxon>
        <taxon>Pseudomonadota</taxon>
        <taxon>Alphaproteobacteria</taxon>
        <taxon>Caulobacterales</taxon>
        <taxon>Caulobacteraceae</taxon>
        <taxon>Phenylobacterium</taxon>
    </lineage>
</organism>
<dbReference type="AlphaFoldDB" id="A0A328AC40"/>
<proteinExistence type="predicted"/>
<evidence type="ECO:0000313" key="3">
    <source>
        <dbReference type="Proteomes" id="UP000249254"/>
    </source>
</evidence>
<feature type="compositionally biased region" description="Basic residues" evidence="1">
    <location>
        <begin position="1"/>
        <end position="12"/>
    </location>
</feature>
<keyword evidence="3" id="KW-1185">Reference proteome</keyword>